<feature type="chain" id="PRO_5035477700" evidence="2">
    <location>
        <begin position="21"/>
        <end position="624"/>
    </location>
</feature>
<reference evidence="3" key="1">
    <citation type="submission" date="2021-07" db="EMBL/GenBank/DDBJ databases">
        <title>Elsinoe batatas strain:CRI-CJ2 Genome sequencing and assembly.</title>
        <authorList>
            <person name="Huang L."/>
        </authorList>
    </citation>
    <scope>NUCLEOTIDE SEQUENCE</scope>
    <source>
        <strain evidence="3">CRI-CJ2</strain>
    </source>
</reference>
<feature type="signal peptide" evidence="2">
    <location>
        <begin position="1"/>
        <end position="20"/>
    </location>
</feature>
<evidence type="ECO:0000313" key="4">
    <source>
        <dbReference type="Proteomes" id="UP000809789"/>
    </source>
</evidence>
<accession>A0A8K0KXC8</accession>
<proteinExistence type="predicted"/>
<name>A0A8K0KXC8_9PEZI</name>
<keyword evidence="2" id="KW-0732">Signal</keyword>
<dbReference type="Proteomes" id="UP000809789">
    <property type="component" value="Unassembled WGS sequence"/>
</dbReference>
<evidence type="ECO:0000313" key="3">
    <source>
        <dbReference type="EMBL" id="KAG8625087.1"/>
    </source>
</evidence>
<evidence type="ECO:0000256" key="2">
    <source>
        <dbReference type="SAM" id="SignalP"/>
    </source>
</evidence>
<sequence length="624" mass="68012">MRLNALLLLLSWSTDFAVDAFSIGRRADKQSKETFDQETKAFEKEGLCRSYEGNGDTLSTCKVYCNQPSNITCYGGVEVNGKKTYYYDPDGQPWIIGKCECKVPEIAVFLATEVLEAMPLVAGIGCTLLFGALQMVIDIDTTVIPGGAAVKGVENGVQAAKTLVENGNDAAGFTGWFSKVCNPTNSDEVARINADVGKFFDPLAAAADYIGVGAGCVLKDKSKCKKNDKKPNESSRDKQPDQTTKDNQPDQTSKTDESKTTTTDKSSTTDSSTTTTTTGGSTTTTDGSITTTDASKTTTNTDSSTTTTSTTEDSSACGTTTTKYAPAATDAVSVCKFAPDVCKNPDDLEAADFLDDVVDDTGIEARDLEKRSSPRPFNIALPHDEEIKMSSIPYVERPAFVEELRTTTDKDLYTKVFDYSNSKLDNVNCGMDPAEFKKAVKASVDPGKYADSGRAGVSPTSVDLVSQWMSTFRLVKTKSRLWEELASVRAELTNIETNGPASGVGLVALWDTFVPAYFQRIEEKTKEWYDKYLKDARVEFEKAKKTFDDDKAKRQKQCAAGKRPNDEPTPQYIEFTLKTIGKYEKMSNKLKLPKEKDLDVDVELDLPKDDAGDGSSGSECYSDD</sequence>
<feature type="region of interest" description="Disordered" evidence="1">
    <location>
        <begin position="603"/>
        <end position="624"/>
    </location>
</feature>
<dbReference type="OrthoDB" id="3437405at2759"/>
<feature type="region of interest" description="Disordered" evidence="1">
    <location>
        <begin position="223"/>
        <end position="319"/>
    </location>
</feature>
<protein>
    <submittedName>
        <fullName evidence="3">Uncharacterized protein</fullName>
    </submittedName>
</protein>
<feature type="compositionally biased region" description="Basic and acidic residues" evidence="1">
    <location>
        <begin position="229"/>
        <end position="259"/>
    </location>
</feature>
<feature type="compositionally biased region" description="Low complexity" evidence="1">
    <location>
        <begin position="260"/>
        <end position="315"/>
    </location>
</feature>
<evidence type="ECO:0000256" key="1">
    <source>
        <dbReference type="SAM" id="MobiDB-lite"/>
    </source>
</evidence>
<comment type="caution">
    <text evidence="3">The sequence shown here is derived from an EMBL/GenBank/DDBJ whole genome shotgun (WGS) entry which is preliminary data.</text>
</comment>
<gene>
    <name evidence="3" type="ORF">KVT40_006838</name>
</gene>
<dbReference type="AlphaFoldDB" id="A0A8K0KXC8"/>
<dbReference type="EMBL" id="JAESVG020000008">
    <property type="protein sequence ID" value="KAG8625087.1"/>
    <property type="molecule type" value="Genomic_DNA"/>
</dbReference>
<keyword evidence="4" id="KW-1185">Reference proteome</keyword>
<organism evidence="3 4">
    <name type="scientific">Elsinoe batatas</name>
    <dbReference type="NCBI Taxonomy" id="2601811"/>
    <lineage>
        <taxon>Eukaryota</taxon>
        <taxon>Fungi</taxon>
        <taxon>Dikarya</taxon>
        <taxon>Ascomycota</taxon>
        <taxon>Pezizomycotina</taxon>
        <taxon>Dothideomycetes</taxon>
        <taxon>Dothideomycetidae</taxon>
        <taxon>Myriangiales</taxon>
        <taxon>Elsinoaceae</taxon>
        <taxon>Elsinoe</taxon>
    </lineage>
</organism>